<dbReference type="EMBL" id="BLLB01000002">
    <property type="protein sequence ID" value="GFH00789.1"/>
    <property type="molecule type" value="Genomic_DNA"/>
</dbReference>
<evidence type="ECO:0000313" key="2">
    <source>
        <dbReference type="EMBL" id="GFH00789.1"/>
    </source>
</evidence>
<name>A0A7I9ZIW2_9MYCO</name>
<keyword evidence="1" id="KW-1133">Transmembrane helix</keyword>
<organism evidence="2 3">
    <name type="scientific">Mycolicibacterium hippocampi</name>
    <dbReference type="NCBI Taxonomy" id="659824"/>
    <lineage>
        <taxon>Bacteria</taxon>
        <taxon>Bacillati</taxon>
        <taxon>Actinomycetota</taxon>
        <taxon>Actinomycetes</taxon>
        <taxon>Mycobacteriales</taxon>
        <taxon>Mycobacteriaceae</taxon>
        <taxon>Mycolicibacterium</taxon>
    </lineage>
</organism>
<dbReference type="Proteomes" id="UP000465304">
    <property type="component" value="Unassembled WGS sequence"/>
</dbReference>
<accession>A0A7I9ZIW2</accession>
<dbReference type="Pfam" id="PF11255">
    <property type="entry name" value="DUF3054"/>
    <property type="match status" value="1"/>
</dbReference>
<comment type="caution">
    <text evidence="2">The sequence shown here is derived from an EMBL/GenBank/DDBJ whole genome shotgun (WGS) entry which is preliminary data.</text>
</comment>
<dbReference type="AlphaFoldDB" id="A0A7I9ZIW2"/>
<proteinExistence type="predicted"/>
<evidence type="ECO:0000256" key="1">
    <source>
        <dbReference type="SAM" id="Phobius"/>
    </source>
</evidence>
<dbReference type="RefSeq" id="WP_163887685.1">
    <property type="nucleotide sequence ID" value="NZ_BLLB01000002.1"/>
</dbReference>
<feature type="transmembrane region" description="Helical" evidence="1">
    <location>
        <begin position="70"/>
        <end position="88"/>
    </location>
</feature>
<evidence type="ECO:0000313" key="3">
    <source>
        <dbReference type="Proteomes" id="UP000465304"/>
    </source>
</evidence>
<gene>
    <name evidence="2" type="ORF">MHIP_12720</name>
</gene>
<keyword evidence="1" id="KW-0472">Membrane</keyword>
<reference evidence="2 3" key="1">
    <citation type="journal article" date="2019" name="Emerg. Microbes Infect.">
        <title>Comprehensive subspecies identification of 175 nontuberculous mycobacteria species based on 7547 genomic profiles.</title>
        <authorList>
            <person name="Matsumoto Y."/>
            <person name="Kinjo T."/>
            <person name="Motooka D."/>
            <person name="Nabeya D."/>
            <person name="Jung N."/>
            <person name="Uechi K."/>
            <person name="Horii T."/>
            <person name="Iida T."/>
            <person name="Fujita J."/>
            <person name="Nakamura S."/>
        </authorList>
    </citation>
    <scope>NUCLEOTIDE SEQUENCE [LARGE SCALE GENOMIC DNA]</scope>
    <source>
        <strain evidence="2 3">JCM 30996</strain>
    </source>
</reference>
<keyword evidence="1" id="KW-0812">Transmembrane</keyword>
<feature type="transmembrane region" description="Helical" evidence="1">
    <location>
        <begin position="12"/>
        <end position="31"/>
    </location>
</feature>
<protein>
    <submittedName>
        <fullName evidence="2">Membrane protein</fullName>
    </submittedName>
</protein>
<dbReference type="InterPro" id="IPR021414">
    <property type="entry name" value="DUF3054"/>
</dbReference>
<sequence length="132" mass="14010">MRNGERPSARVAAGALAADVVCVVVFCTIGRRSHAEGLTVSGIVETAWPFLTGTAVGWVLSRGWQRPTSLAPTGLVVWVCTVVVAMLLRKATSQGTAVSFIVVASVTTAVLLLGWRALARARRRTPEGWVPQ</sequence>
<feature type="transmembrane region" description="Helical" evidence="1">
    <location>
        <begin position="94"/>
        <end position="115"/>
    </location>
</feature>
<feature type="transmembrane region" description="Helical" evidence="1">
    <location>
        <begin position="37"/>
        <end position="58"/>
    </location>
</feature>
<keyword evidence="3" id="KW-1185">Reference proteome</keyword>